<reference evidence="3 4" key="1">
    <citation type="submission" date="2016-07" db="EMBL/GenBank/DDBJ databases">
        <title>Pervasive Adenine N6-methylation of Active Genes in Fungi.</title>
        <authorList>
            <consortium name="DOE Joint Genome Institute"/>
            <person name="Mondo S.J."/>
            <person name="Dannebaum R.O."/>
            <person name="Kuo R.C."/>
            <person name="Labutti K."/>
            <person name="Haridas S."/>
            <person name="Kuo A."/>
            <person name="Salamov A."/>
            <person name="Ahrendt S.R."/>
            <person name="Lipzen A."/>
            <person name="Sullivan W."/>
            <person name="Andreopoulos W.B."/>
            <person name="Clum A."/>
            <person name="Lindquist E."/>
            <person name="Daum C."/>
            <person name="Ramamoorthy G.K."/>
            <person name="Gryganskyi A."/>
            <person name="Culley D."/>
            <person name="Magnuson J.K."/>
            <person name="James T.Y."/>
            <person name="O'Malley M.A."/>
            <person name="Stajich J.E."/>
            <person name="Spatafora J.W."/>
            <person name="Visel A."/>
            <person name="Grigoriev I.V."/>
        </authorList>
    </citation>
    <scope>NUCLEOTIDE SEQUENCE [LARGE SCALE GENOMIC DNA]</scope>
    <source>
        <strain evidence="3 4">JEL800</strain>
    </source>
</reference>
<dbReference type="Gene3D" id="3.40.50.10140">
    <property type="entry name" value="Toll/interleukin-1 receptor homology (TIR) domain"/>
    <property type="match status" value="1"/>
</dbReference>
<sequence length="559" mass="63857">MKIADCYPDLVTTSIIQIYYLLYKDQTRRMLSNQARLGIILSPLKNTLTDIWFEFHTLYVVTISAKNGSNLPPVVVELKEADMNELLDNITLHFGCERTVKVYHQNKKSSELESVTNQESLKRAFLDSCEVLFEPIKHIQNLPQAVTQITEHNHATPNTFKYNKLRDLFISYSWSTSAEVDAIVNKLETDTKLQIWRDKRDMNDNIYESMGGGLAGCKAVVVFLSEKYLASDNCKSELFFARDLKKPIIPVYMFKEGTDIESLMRSGSGSFFILSGKLYFDFKRMDANEPKWFSKFNELLAGIYSILDQNIPAALSSDLLETWLDPVVFENDLEAYKSEYVPGTRLWMIPALEAWSQTGERVLYLNGGAGTGKSIIVYSLTVNLPSNFQIGALFICRYNNTRKSDPKILVCTIVSGLCKSLGGIFKQHVEMSMETDKIHVSEGKQTLLHHPIEAFQVLVLDGLNKLPLDDWKEKTLLIVIDGLDELNISDRHYVLTILTKLCPQLPAFVKIFTTGRPERDIYYTLQNLSPFVLMPTEGNNREDLEKFVEYRLGSFWKII</sequence>
<dbReference type="SUPFAM" id="SSF52540">
    <property type="entry name" value="P-loop containing nucleoside triphosphate hydrolases"/>
    <property type="match status" value="1"/>
</dbReference>
<dbReference type="Pfam" id="PF13676">
    <property type="entry name" value="TIR_2"/>
    <property type="match status" value="1"/>
</dbReference>
<dbReference type="PANTHER" id="PTHR10039:SF16">
    <property type="entry name" value="GPI INOSITOL-DEACYLASE"/>
    <property type="match status" value="1"/>
</dbReference>
<comment type="caution">
    <text evidence="3">The sequence shown here is derived from an EMBL/GenBank/DDBJ whole genome shotgun (WGS) entry which is preliminary data.</text>
</comment>
<dbReference type="InterPro" id="IPR000157">
    <property type="entry name" value="TIR_dom"/>
</dbReference>
<dbReference type="Pfam" id="PF24883">
    <property type="entry name" value="NPHP3_N"/>
    <property type="match status" value="1"/>
</dbReference>
<evidence type="ECO:0000313" key="3">
    <source>
        <dbReference type="EMBL" id="ORY53928.1"/>
    </source>
</evidence>
<dbReference type="Gene3D" id="3.40.50.300">
    <property type="entry name" value="P-loop containing nucleotide triphosphate hydrolases"/>
    <property type="match status" value="1"/>
</dbReference>
<evidence type="ECO:0000313" key="4">
    <source>
        <dbReference type="Proteomes" id="UP000193642"/>
    </source>
</evidence>
<organism evidence="3 4">
    <name type="scientific">Rhizoclosmatium globosum</name>
    <dbReference type="NCBI Taxonomy" id="329046"/>
    <lineage>
        <taxon>Eukaryota</taxon>
        <taxon>Fungi</taxon>
        <taxon>Fungi incertae sedis</taxon>
        <taxon>Chytridiomycota</taxon>
        <taxon>Chytridiomycota incertae sedis</taxon>
        <taxon>Chytridiomycetes</taxon>
        <taxon>Chytridiales</taxon>
        <taxon>Chytriomycetaceae</taxon>
        <taxon>Rhizoclosmatium</taxon>
    </lineage>
</organism>
<dbReference type="PANTHER" id="PTHR10039">
    <property type="entry name" value="AMELOGENIN"/>
    <property type="match status" value="1"/>
</dbReference>
<dbReference type="EMBL" id="MCGO01000001">
    <property type="protein sequence ID" value="ORY53928.1"/>
    <property type="molecule type" value="Genomic_DNA"/>
</dbReference>
<dbReference type="GO" id="GO:0007165">
    <property type="term" value="P:signal transduction"/>
    <property type="evidence" value="ECO:0007669"/>
    <property type="project" value="InterPro"/>
</dbReference>
<dbReference type="InterPro" id="IPR027417">
    <property type="entry name" value="P-loop_NTPase"/>
</dbReference>
<dbReference type="InterPro" id="IPR056884">
    <property type="entry name" value="NPHP3-like_N"/>
</dbReference>
<proteinExistence type="predicted"/>
<dbReference type="SUPFAM" id="SSF52200">
    <property type="entry name" value="Toll/Interleukin receptor TIR domain"/>
    <property type="match status" value="1"/>
</dbReference>
<dbReference type="InterPro" id="IPR035897">
    <property type="entry name" value="Toll_tir_struct_dom_sf"/>
</dbReference>
<dbReference type="AlphaFoldDB" id="A0A1Y2D3P5"/>
<protein>
    <recommendedName>
        <fullName evidence="2">NACHT domain-containing protein</fullName>
    </recommendedName>
</protein>
<dbReference type="OrthoDB" id="2152687at2759"/>
<keyword evidence="4" id="KW-1185">Reference proteome</keyword>
<dbReference type="InterPro" id="IPR007111">
    <property type="entry name" value="NACHT_NTPase"/>
</dbReference>
<dbReference type="Proteomes" id="UP000193642">
    <property type="component" value="Unassembled WGS sequence"/>
</dbReference>
<evidence type="ECO:0000259" key="2">
    <source>
        <dbReference type="PROSITE" id="PS50837"/>
    </source>
</evidence>
<accession>A0A1Y2D3P5</accession>
<name>A0A1Y2D3P5_9FUNG</name>
<evidence type="ECO:0000256" key="1">
    <source>
        <dbReference type="ARBA" id="ARBA00022737"/>
    </source>
</evidence>
<dbReference type="PROSITE" id="PS50837">
    <property type="entry name" value="NACHT"/>
    <property type="match status" value="1"/>
</dbReference>
<gene>
    <name evidence="3" type="ORF">BCR33DRAFT_11774</name>
</gene>
<feature type="domain" description="NACHT" evidence="2">
    <location>
        <begin position="361"/>
        <end position="517"/>
    </location>
</feature>
<keyword evidence="1" id="KW-0677">Repeat</keyword>